<dbReference type="GO" id="GO:0031146">
    <property type="term" value="P:SCF-dependent proteasomal ubiquitin-dependent protein catabolic process"/>
    <property type="evidence" value="ECO:0007669"/>
    <property type="project" value="TreeGrafter"/>
</dbReference>
<dbReference type="Pfam" id="PF12937">
    <property type="entry name" value="F-box-like"/>
    <property type="match status" value="1"/>
</dbReference>
<proteinExistence type="predicted"/>
<dbReference type="SMART" id="SM00367">
    <property type="entry name" value="LRR_CC"/>
    <property type="match status" value="2"/>
</dbReference>
<dbReference type="SMART" id="SM00256">
    <property type="entry name" value="FBOX"/>
    <property type="match status" value="1"/>
</dbReference>
<dbReference type="EMBL" id="JADYXP020000008">
    <property type="protein sequence ID" value="KAL0118768.1"/>
    <property type="molecule type" value="Genomic_DNA"/>
</dbReference>
<gene>
    <name evidence="3" type="ORF">PUN28_009441</name>
</gene>
<reference evidence="3 4" key="1">
    <citation type="submission" date="2023-03" db="EMBL/GenBank/DDBJ databases">
        <title>High recombination rates correlate with genetic variation in Cardiocondyla obscurior ants.</title>
        <authorList>
            <person name="Errbii M."/>
        </authorList>
    </citation>
    <scope>NUCLEOTIDE SEQUENCE [LARGE SCALE GENOMIC DNA]</scope>
    <source>
        <strain evidence="3">Alpha-2009</strain>
        <tissue evidence="3">Whole body</tissue>
    </source>
</reference>
<dbReference type="Gene3D" id="3.80.10.10">
    <property type="entry name" value="Ribonuclease Inhibitor"/>
    <property type="match status" value="2"/>
</dbReference>
<dbReference type="SUPFAM" id="SSF81383">
    <property type="entry name" value="F-box domain"/>
    <property type="match status" value="1"/>
</dbReference>
<comment type="caution">
    <text evidence="3">The sequence shown here is derived from an EMBL/GenBank/DDBJ whole genome shotgun (WGS) entry which is preliminary data.</text>
</comment>
<name>A0AAW2FSJ6_9HYME</name>
<sequence length="429" mass="49001">MKIKRSKSLSPEPSSSKDTKRIKVEETVILNGITSLNILEFSDDVLLNILKYLHPQDLMAISLCCQRFAQLAQDRTLWRRVDFRVNPVMLEDLNQYMKFLQPITMSLAMRGDLICREGSSLTQGFFNNVKTLCGQLKELIIEEYYINGDKIHITDFPCTIEKLSLKGCKIDYLQSNKSYFFKMDLHMPNLTCLILSNCEWFTPHSLLVISKIPKLKELRLNSCHRLGECVAYASLATRFGFKTLEILDLRDTALGDSEVGCFSSTKTLTHLYLECPSTWRNEEPPEIIQHRQQQALRLPIFEDGNLAQFLVEDGYSFENYGFQRCLISDRAICALGSDTCDREVVNSFLAPQGMVILREDRRISNNPNLKTLVVRNYPRVTNSSLIHLALNASRLEYLDVTGTSVTKDGVESFKSQKNNVKVVSSFDET</sequence>
<evidence type="ECO:0000256" key="1">
    <source>
        <dbReference type="ARBA" id="ARBA00022786"/>
    </source>
</evidence>
<dbReference type="InterPro" id="IPR006553">
    <property type="entry name" value="Leu-rich_rpt_Cys-con_subtyp"/>
</dbReference>
<dbReference type="PANTHER" id="PTHR13318">
    <property type="entry name" value="PARTNER OF PAIRED, ISOFORM B-RELATED"/>
    <property type="match status" value="1"/>
</dbReference>
<accession>A0AAW2FSJ6</accession>
<evidence type="ECO:0000313" key="3">
    <source>
        <dbReference type="EMBL" id="KAL0118768.1"/>
    </source>
</evidence>
<dbReference type="InterPro" id="IPR001810">
    <property type="entry name" value="F-box_dom"/>
</dbReference>
<organism evidence="3 4">
    <name type="scientific">Cardiocondyla obscurior</name>
    <dbReference type="NCBI Taxonomy" id="286306"/>
    <lineage>
        <taxon>Eukaryota</taxon>
        <taxon>Metazoa</taxon>
        <taxon>Ecdysozoa</taxon>
        <taxon>Arthropoda</taxon>
        <taxon>Hexapoda</taxon>
        <taxon>Insecta</taxon>
        <taxon>Pterygota</taxon>
        <taxon>Neoptera</taxon>
        <taxon>Endopterygota</taxon>
        <taxon>Hymenoptera</taxon>
        <taxon>Apocrita</taxon>
        <taxon>Aculeata</taxon>
        <taxon>Formicoidea</taxon>
        <taxon>Formicidae</taxon>
        <taxon>Myrmicinae</taxon>
        <taxon>Cardiocondyla</taxon>
    </lineage>
</organism>
<keyword evidence="4" id="KW-1185">Reference proteome</keyword>
<feature type="domain" description="F-box" evidence="2">
    <location>
        <begin position="35"/>
        <end position="81"/>
    </location>
</feature>
<dbReference type="Proteomes" id="UP001430953">
    <property type="component" value="Unassembled WGS sequence"/>
</dbReference>
<dbReference type="InterPro" id="IPR032675">
    <property type="entry name" value="LRR_dom_sf"/>
</dbReference>
<protein>
    <recommendedName>
        <fullName evidence="2">F-box domain-containing protein</fullName>
    </recommendedName>
</protein>
<dbReference type="GO" id="GO:0019005">
    <property type="term" value="C:SCF ubiquitin ligase complex"/>
    <property type="evidence" value="ECO:0007669"/>
    <property type="project" value="TreeGrafter"/>
</dbReference>
<evidence type="ECO:0000259" key="2">
    <source>
        <dbReference type="PROSITE" id="PS50181"/>
    </source>
</evidence>
<dbReference type="InterPro" id="IPR036047">
    <property type="entry name" value="F-box-like_dom_sf"/>
</dbReference>
<evidence type="ECO:0000313" key="4">
    <source>
        <dbReference type="Proteomes" id="UP001430953"/>
    </source>
</evidence>
<dbReference type="AlphaFoldDB" id="A0AAW2FSJ6"/>
<dbReference type="PROSITE" id="PS50181">
    <property type="entry name" value="FBOX"/>
    <property type="match status" value="1"/>
</dbReference>
<dbReference type="SUPFAM" id="SSF52047">
    <property type="entry name" value="RNI-like"/>
    <property type="match status" value="1"/>
</dbReference>
<dbReference type="Gene3D" id="1.20.1280.50">
    <property type="match status" value="1"/>
</dbReference>
<keyword evidence="1" id="KW-0833">Ubl conjugation pathway</keyword>